<feature type="domain" description="Methyl-accepting transducer" evidence="10">
    <location>
        <begin position="311"/>
        <end position="533"/>
    </location>
</feature>
<dbReference type="InterPro" id="IPR033463">
    <property type="entry name" value="sCache_3"/>
</dbReference>
<dbReference type="Proteomes" id="UP001196870">
    <property type="component" value="Unassembled WGS sequence"/>
</dbReference>
<dbReference type="PANTHER" id="PTHR32089">
    <property type="entry name" value="METHYL-ACCEPTING CHEMOTAXIS PROTEIN MCPB"/>
    <property type="match status" value="1"/>
</dbReference>
<evidence type="ECO:0000256" key="5">
    <source>
        <dbReference type="ARBA" id="ARBA00023136"/>
    </source>
</evidence>
<feature type="transmembrane region" description="Helical" evidence="9">
    <location>
        <begin position="21"/>
        <end position="39"/>
    </location>
</feature>
<evidence type="ECO:0000256" key="9">
    <source>
        <dbReference type="SAM" id="Phobius"/>
    </source>
</evidence>
<dbReference type="SMART" id="SM00304">
    <property type="entry name" value="HAMP"/>
    <property type="match status" value="2"/>
</dbReference>
<dbReference type="Gene3D" id="6.10.340.10">
    <property type="match status" value="1"/>
</dbReference>
<comment type="caution">
    <text evidence="12">The sequence shown here is derived from an EMBL/GenBank/DDBJ whole genome shotgun (WGS) entry which is preliminary data.</text>
</comment>
<proteinExistence type="inferred from homology"/>
<evidence type="ECO:0000256" key="6">
    <source>
        <dbReference type="ARBA" id="ARBA00023224"/>
    </source>
</evidence>
<dbReference type="PRINTS" id="PR00260">
    <property type="entry name" value="CHEMTRNSDUCR"/>
</dbReference>
<dbReference type="RefSeq" id="WP_211853335.1">
    <property type="nucleotide sequence ID" value="NZ_JAAGBB010000016.1"/>
</dbReference>
<accession>A0ABS5EZE3</accession>
<dbReference type="PROSITE" id="PS50885">
    <property type="entry name" value="HAMP"/>
    <property type="match status" value="1"/>
</dbReference>
<keyword evidence="3 9" id="KW-0812">Transmembrane</keyword>
<evidence type="ECO:0000256" key="3">
    <source>
        <dbReference type="ARBA" id="ARBA00022692"/>
    </source>
</evidence>
<gene>
    <name evidence="12" type="ORF">GXW71_15020</name>
</gene>
<dbReference type="InterPro" id="IPR003660">
    <property type="entry name" value="HAMP_dom"/>
</dbReference>
<dbReference type="InterPro" id="IPR029151">
    <property type="entry name" value="Sensor-like_sf"/>
</dbReference>
<dbReference type="PROSITE" id="PS50111">
    <property type="entry name" value="CHEMOTAXIS_TRANSDUC_2"/>
    <property type="match status" value="1"/>
</dbReference>
<organism evidence="12 13">
    <name type="scientific">Plastoroseomonas hellenica</name>
    <dbReference type="NCBI Taxonomy" id="2687306"/>
    <lineage>
        <taxon>Bacteria</taxon>
        <taxon>Pseudomonadati</taxon>
        <taxon>Pseudomonadota</taxon>
        <taxon>Alphaproteobacteria</taxon>
        <taxon>Acetobacterales</taxon>
        <taxon>Acetobacteraceae</taxon>
        <taxon>Plastoroseomonas</taxon>
    </lineage>
</organism>
<evidence type="ECO:0000313" key="12">
    <source>
        <dbReference type="EMBL" id="MBR0665668.1"/>
    </source>
</evidence>
<dbReference type="SUPFAM" id="SSF103190">
    <property type="entry name" value="Sensory domain-like"/>
    <property type="match status" value="1"/>
</dbReference>
<dbReference type="Pfam" id="PF00672">
    <property type="entry name" value="HAMP"/>
    <property type="match status" value="1"/>
</dbReference>
<dbReference type="PANTHER" id="PTHR32089:SF112">
    <property type="entry name" value="LYSOZYME-LIKE PROTEIN-RELATED"/>
    <property type="match status" value="1"/>
</dbReference>
<evidence type="ECO:0000256" key="1">
    <source>
        <dbReference type="ARBA" id="ARBA00004651"/>
    </source>
</evidence>
<dbReference type="Pfam" id="PF00015">
    <property type="entry name" value="MCPsignal"/>
    <property type="match status" value="1"/>
</dbReference>
<evidence type="ECO:0000256" key="8">
    <source>
        <dbReference type="PROSITE-ProRule" id="PRU00284"/>
    </source>
</evidence>
<dbReference type="Gene3D" id="1.10.287.950">
    <property type="entry name" value="Methyl-accepting chemotaxis protein"/>
    <property type="match status" value="1"/>
</dbReference>
<reference evidence="13" key="1">
    <citation type="journal article" date="2021" name="Syst. Appl. Microbiol.">
        <title>Roseomonas hellenica sp. nov., isolated from roots of wild-growing Alkanna tinctoria.</title>
        <authorList>
            <person name="Rat A."/>
            <person name="Naranjo H.D."/>
            <person name="Lebbe L."/>
            <person name="Cnockaert M."/>
            <person name="Krigas N."/>
            <person name="Grigoriadou K."/>
            <person name="Maloupa E."/>
            <person name="Willems A."/>
        </authorList>
    </citation>
    <scope>NUCLEOTIDE SEQUENCE [LARGE SCALE GENOMIC DNA]</scope>
    <source>
        <strain evidence="13">LMG 31523</strain>
    </source>
</reference>
<protein>
    <submittedName>
        <fullName evidence="12">HAMP domain-containing protein</fullName>
    </submittedName>
</protein>
<dbReference type="SUPFAM" id="SSF158472">
    <property type="entry name" value="HAMP domain-like"/>
    <property type="match status" value="1"/>
</dbReference>
<keyword evidence="6 8" id="KW-0807">Transducer</keyword>
<keyword evidence="5 9" id="KW-0472">Membrane</keyword>
<keyword evidence="2" id="KW-1003">Cell membrane</keyword>
<keyword evidence="4 9" id="KW-1133">Transmembrane helix</keyword>
<evidence type="ECO:0000256" key="4">
    <source>
        <dbReference type="ARBA" id="ARBA00022989"/>
    </source>
</evidence>
<evidence type="ECO:0000313" key="13">
    <source>
        <dbReference type="Proteomes" id="UP001196870"/>
    </source>
</evidence>
<dbReference type="SUPFAM" id="SSF58104">
    <property type="entry name" value="Methyl-accepting chemotaxis protein (MCP) signaling domain"/>
    <property type="match status" value="1"/>
</dbReference>
<evidence type="ECO:0000256" key="2">
    <source>
        <dbReference type="ARBA" id="ARBA00022475"/>
    </source>
</evidence>
<feature type="transmembrane region" description="Helical" evidence="9">
    <location>
        <begin position="193"/>
        <end position="216"/>
    </location>
</feature>
<dbReference type="SMART" id="SM00283">
    <property type="entry name" value="MA"/>
    <property type="match status" value="1"/>
</dbReference>
<comment type="similarity">
    <text evidence="7">Belongs to the methyl-accepting chemotaxis (MCP) protein family.</text>
</comment>
<feature type="domain" description="HAMP" evidence="11">
    <location>
        <begin position="217"/>
        <end position="270"/>
    </location>
</feature>
<comment type="subcellular location">
    <subcellularLocation>
        <location evidence="1">Cell membrane</location>
        <topology evidence="1">Multi-pass membrane protein</topology>
    </subcellularLocation>
</comment>
<keyword evidence="13" id="KW-1185">Reference proteome</keyword>
<dbReference type="InterPro" id="IPR004089">
    <property type="entry name" value="MCPsignal_dom"/>
</dbReference>
<dbReference type="CDD" id="cd06225">
    <property type="entry name" value="HAMP"/>
    <property type="match status" value="1"/>
</dbReference>
<dbReference type="Pfam" id="PF17202">
    <property type="entry name" value="sCache_3_3"/>
    <property type="match status" value="1"/>
</dbReference>
<dbReference type="EMBL" id="JAAGBB010000016">
    <property type="protein sequence ID" value="MBR0665668.1"/>
    <property type="molecule type" value="Genomic_DNA"/>
</dbReference>
<dbReference type="InterPro" id="IPR004090">
    <property type="entry name" value="Chemotax_Me-accpt_rcpt"/>
</dbReference>
<evidence type="ECO:0000256" key="7">
    <source>
        <dbReference type="ARBA" id="ARBA00029447"/>
    </source>
</evidence>
<sequence length="567" mass="58593">MPALRLPGFLRLPSIGIVPRIVVTSLFALFLAVMGTQAWTTQKLAQQKEGEALASLRTNLGMLRELLRPLGSEWRVEGEQLLLGNTPVNNRNDIVDAVKRVAGGVATVFRGDTRVATNVQRPDGTRGVGTVLAPGAAYDAVIRRGETYHGRNEILGVTHITIYEPIRDAAGRQVGILFVGVPVPDIQAQIRQLWLELGAVSLALGVLIALGLWLVLRRALRPLRSLAEVLVAITRGDTSVAVPGTERRDQLGDIGRAVASLRDAVAERSRLQQGAREAEARAEANRVAEAARLATRIEGTVGQVATSLSDASKALWTATERVTDGAQRGGLRANDAVARANEAATNVQAVAAATEELAASITEINRRAAEGSAAAQAAVAATEASDATVKSLSDAASRIGEVVRLIADIAGQTNLLALNATIEAARAGDAGKGFAVVAGEVKSLAAQTARATEDIGSQIAAMRNATEEAVATVRGIADAVSRIGQYTGAIAAAVEQQGSATQEIARNAAGAAAGTQAASEAAQEVAAAMAQAGGSVGALREATGGIAAQGEALQRELAQVVRQLQAA</sequence>
<evidence type="ECO:0000259" key="11">
    <source>
        <dbReference type="PROSITE" id="PS50885"/>
    </source>
</evidence>
<name>A0ABS5EZE3_9PROT</name>
<evidence type="ECO:0000259" key="10">
    <source>
        <dbReference type="PROSITE" id="PS50111"/>
    </source>
</evidence>